<protein>
    <recommendedName>
        <fullName evidence="1">Aminotransferase-like plant mobile domain-containing protein</fullName>
    </recommendedName>
</protein>
<dbReference type="EMBL" id="JASCZI010000219">
    <property type="protein sequence ID" value="MED6110172.1"/>
    <property type="molecule type" value="Genomic_DNA"/>
</dbReference>
<gene>
    <name evidence="2" type="ORF">PIB30_040507</name>
</gene>
<dbReference type="Proteomes" id="UP001341840">
    <property type="component" value="Unassembled WGS sequence"/>
</dbReference>
<dbReference type="PANTHER" id="PTHR46033">
    <property type="entry name" value="PROTEIN MAIN-LIKE 2"/>
    <property type="match status" value="1"/>
</dbReference>
<sequence length="290" mass="33433">MTQRGVGRNNFIRSGDITRMIKTLHVIGALGLQQRERECSFHIEDQTCFRRNHKKLGHVSAGHGILEKHRKRPGGRGNAGGMHHLRILFERKYNLDYFDKTPHMLVPCDVGLSMAPLEVLVPFIREARFGNTLEMQSIVYDASQLFAFVKRWRLEINTFHLPLGISNAGMVGAHGSWWKMFLVLGPRQLLQTNNIASLRWVPLLEDFDKCSRFSWGSVVLCSTYHALSYASNRATREISGFLPLVYSWIYQRFPRWCPYGRECIIFPLVVRLCSLGLTSRDHHVARILRL</sequence>
<reference evidence="2 3" key="1">
    <citation type="journal article" date="2023" name="Plants (Basel)">
        <title>Bridging the Gap: Combining Genomics and Transcriptomics Approaches to Understand Stylosanthes scabra, an Orphan Legume from the Brazilian Caatinga.</title>
        <authorList>
            <person name="Ferreira-Neto J.R.C."/>
            <person name="da Silva M.D."/>
            <person name="Binneck E."/>
            <person name="de Melo N.F."/>
            <person name="da Silva R.H."/>
            <person name="de Melo A.L.T.M."/>
            <person name="Pandolfi V."/>
            <person name="Bustamante F.O."/>
            <person name="Brasileiro-Vidal A.C."/>
            <person name="Benko-Iseppon A.M."/>
        </authorList>
    </citation>
    <scope>NUCLEOTIDE SEQUENCE [LARGE SCALE GENOMIC DNA]</scope>
    <source>
        <tissue evidence="2">Leaves</tissue>
    </source>
</reference>
<name>A0ABU6QF50_9FABA</name>
<evidence type="ECO:0000313" key="2">
    <source>
        <dbReference type="EMBL" id="MED6110172.1"/>
    </source>
</evidence>
<dbReference type="Pfam" id="PF10536">
    <property type="entry name" value="PMD"/>
    <property type="match status" value="1"/>
</dbReference>
<proteinExistence type="predicted"/>
<accession>A0ABU6QF50</accession>
<comment type="caution">
    <text evidence="2">The sequence shown here is derived from an EMBL/GenBank/DDBJ whole genome shotgun (WGS) entry which is preliminary data.</text>
</comment>
<feature type="domain" description="Aminotransferase-like plant mobile" evidence="1">
    <location>
        <begin position="193"/>
        <end position="258"/>
    </location>
</feature>
<dbReference type="InterPro" id="IPR044824">
    <property type="entry name" value="MAIN-like"/>
</dbReference>
<dbReference type="PANTHER" id="PTHR46033:SF8">
    <property type="entry name" value="PROTEIN MAINTENANCE OF MERISTEMS-LIKE"/>
    <property type="match status" value="1"/>
</dbReference>
<evidence type="ECO:0000313" key="3">
    <source>
        <dbReference type="Proteomes" id="UP001341840"/>
    </source>
</evidence>
<evidence type="ECO:0000259" key="1">
    <source>
        <dbReference type="Pfam" id="PF10536"/>
    </source>
</evidence>
<keyword evidence="3" id="KW-1185">Reference proteome</keyword>
<organism evidence="2 3">
    <name type="scientific">Stylosanthes scabra</name>
    <dbReference type="NCBI Taxonomy" id="79078"/>
    <lineage>
        <taxon>Eukaryota</taxon>
        <taxon>Viridiplantae</taxon>
        <taxon>Streptophyta</taxon>
        <taxon>Embryophyta</taxon>
        <taxon>Tracheophyta</taxon>
        <taxon>Spermatophyta</taxon>
        <taxon>Magnoliopsida</taxon>
        <taxon>eudicotyledons</taxon>
        <taxon>Gunneridae</taxon>
        <taxon>Pentapetalae</taxon>
        <taxon>rosids</taxon>
        <taxon>fabids</taxon>
        <taxon>Fabales</taxon>
        <taxon>Fabaceae</taxon>
        <taxon>Papilionoideae</taxon>
        <taxon>50 kb inversion clade</taxon>
        <taxon>dalbergioids sensu lato</taxon>
        <taxon>Dalbergieae</taxon>
        <taxon>Pterocarpus clade</taxon>
        <taxon>Stylosanthes</taxon>
    </lineage>
</organism>
<dbReference type="InterPro" id="IPR019557">
    <property type="entry name" value="AminoTfrase-like_pln_mobile"/>
</dbReference>